<gene>
    <name evidence="1" type="ORF">BLL42_02125</name>
</gene>
<proteinExistence type="predicted"/>
<dbReference type="EMBL" id="CP017886">
    <property type="protein sequence ID" value="APC14587.1"/>
    <property type="molecule type" value="Genomic_DNA"/>
</dbReference>
<name>A0A1J0EF83_9PSED</name>
<sequence>MLNFLETPEGPDWLHDAINKLICGENVTAPRANGKLVALVTPQSLWEALAEHLGAQEHIAPLLTDNREYPIEHLLCEIVADGRRIHRKAYDLAIEALGQPKNKQHPTALHDIAEALIRPWANEYGRARADELAADRAADRAEQLREDAA</sequence>
<evidence type="ECO:0000313" key="2">
    <source>
        <dbReference type="Proteomes" id="UP000182567"/>
    </source>
</evidence>
<organism evidence="1 2">
    <name type="scientific">Pseudomonas frederiksbergensis</name>
    <dbReference type="NCBI Taxonomy" id="104087"/>
    <lineage>
        <taxon>Bacteria</taxon>
        <taxon>Pseudomonadati</taxon>
        <taxon>Pseudomonadota</taxon>
        <taxon>Gammaproteobacteria</taxon>
        <taxon>Pseudomonadales</taxon>
        <taxon>Pseudomonadaceae</taxon>
        <taxon>Pseudomonas</taxon>
    </lineage>
</organism>
<dbReference type="RefSeq" id="WP_071550588.1">
    <property type="nucleotide sequence ID" value="NZ_CP017886.1"/>
</dbReference>
<dbReference type="Proteomes" id="UP000182567">
    <property type="component" value="Chromosome"/>
</dbReference>
<evidence type="ECO:0000313" key="1">
    <source>
        <dbReference type="EMBL" id="APC14587.1"/>
    </source>
</evidence>
<dbReference type="GeneID" id="46907002"/>
<dbReference type="OrthoDB" id="7009804at2"/>
<protein>
    <submittedName>
        <fullName evidence="1">Uncharacterized protein</fullName>
    </submittedName>
</protein>
<accession>A0A1J0EF83</accession>
<reference evidence="2" key="1">
    <citation type="submission" date="2016-10" db="EMBL/GenBank/DDBJ databases">
        <title>Pseudomonas frederiksbergensis ERGS4:02 complete genome.</title>
        <authorList>
            <person name="Kumar R."/>
            <person name="Acharya V."/>
            <person name="Singh D."/>
        </authorList>
    </citation>
    <scope>NUCLEOTIDE SEQUENCE [LARGE SCALE GENOMIC DNA]</scope>
    <source>
        <strain evidence="2">ERGS4:02</strain>
    </source>
</reference>
<dbReference type="AlphaFoldDB" id="A0A1J0EF83"/>